<evidence type="ECO:0000256" key="3">
    <source>
        <dbReference type="ARBA" id="ARBA00023015"/>
    </source>
</evidence>
<sequence length="131" mass="14218">MEAGDPEGAVRGALTKIHSVERLVKDFSPGSSEELVQRLNDFVASLGKVREATGKTEVEFPVELIKRLDTGVNPDKFVIDALHTCVVENQKVKGKATNLQKFHDALVEQATAAFPVEAEAYRKLKSNPGSG</sequence>
<name>A0A5B8MGY3_9CHLO</name>
<dbReference type="AlphaFoldDB" id="A0A5B8MGY3"/>
<evidence type="ECO:0000313" key="8">
    <source>
        <dbReference type="Proteomes" id="UP000316726"/>
    </source>
</evidence>
<evidence type="ECO:0000256" key="4">
    <source>
        <dbReference type="ARBA" id="ARBA00023163"/>
    </source>
</evidence>
<protein>
    <recommendedName>
        <fullName evidence="6">Mediator of RNA polymerase II transcription subunit 10</fullName>
    </recommendedName>
    <alternativeName>
        <fullName evidence="6">Mediator complex subunit 10</fullName>
    </alternativeName>
</protein>
<organism evidence="7 8">
    <name type="scientific">Chloropicon primus</name>
    <dbReference type="NCBI Taxonomy" id="1764295"/>
    <lineage>
        <taxon>Eukaryota</taxon>
        <taxon>Viridiplantae</taxon>
        <taxon>Chlorophyta</taxon>
        <taxon>Chloropicophyceae</taxon>
        <taxon>Chloropicales</taxon>
        <taxon>Chloropicaceae</taxon>
        <taxon>Chloropicon</taxon>
    </lineage>
</organism>
<comment type="subunit">
    <text evidence="6">Component of the Mediator complex.</text>
</comment>
<dbReference type="OrthoDB" id="337270at2759"/>
<keyword evidence="3 6" id="KW-0805">Transcription regulation</keyword>
<dbReference type="GO" id="GO:0016592">
    <property type="term" value="C:mediator complex"/>
    <property type="evidence" value="ECO:0007669"/>
    <property type="project" value="InterPro"/>
</dbReference>
<evidence type="ECO:0000256" key="1">
    <source>
        <dbReference type="ARBA" id="ARBA00004123"/>
    </source>
</evidence>
<evidence type="ECO:0000256" key="6">
    <source>
        <dbReference type="RuleBase" id="RU364146"/>
    </source>
</evidence>
<dbReference type="Proteomes" id="UP000316726">
    <property type="component" value="Chromosome 3"/>
</dbReference>
<dbReference type="GO" id="GO:0006357">
    <property type="term" value="P:regulation of transcription by RNA polymerase II"/>
    <property type="evidence" value="ECO:0007669"/>
    <property type="project" value="InterPro"/>
</dbReference>
<keyword evidence="4 6" id="KW-0804">Transcription</keyword>
<comment type="subcellular location">
    <subcellularLocation>
        <location evidence="1 6">Nucleus</location>
    </subcellularLocation>
</comment>
<dbReference type="STRING" id="1764295.A0A5B8MGY3"/>
<dbReference type="GO" id="GO:0003712">
    <property type="term" value="F:transcription coregulator activity"/>
    <property type="evidence" value="ECO:0007669"/>
    <property type="project" value="InterPro"/>
</dbReference>
<evidence type="ECO:0000313" key="7">
    <source>
        <dbReference type="EMBL" id="QDZ19683.1"/>
    </source>
</evidence>
<evidence type="ECO:0000256" key="2">
    <source>
        <dbReference type="ARBA" id="ARBA00005389"/>
    </source>
</evidence>
<dbReference type="EMBL" id="CP031036">
    <property type="protein sequence ID" value="QDZ19683.1"/>
    <property type="molecule type" value="Genomic_DNA"/>
</dbReference>
<dbReference type="Pfam" id="PF09748">
    <property type="entry name" value="Med10"/>
    <property type="match status" value="1"/>
</dbReference>
<accession>A0A5B8MGY3</accession>
<keyword evidence="6" id="KW-0010">Activator</keyword>
<proteinExistence type="inferred from homology"/>
<keyword evidence="5 6" id="KW-0539">Nucleus</keyword>
<reference evidence="7 8" key="1">
    <citation type="submission" date="2018-07" db="EMBL/GenBank/DDBJ databases">
        <title>The complete nuclear genome of the prasinophyte Chloropicon primus (CCMP1205).</title>
        <authorList>
            <person name="Pombert J.-F."/>
            <person name="Otis C."/>
            <person name="Turmel M."/>
            <person name="Lemieux C."/>
        </authorList>
    </citation>
    <scope>NUCLEOTIDE SEQUENCE [LARGE SCALE GENOMIC DNA]</scope>
    <source>
        <strain evidence="7 8">CCMP1205</strain>
    </source>
</reference>
<evidence type="ECO:0000256" key="5">
    <source>
        <dbReference type="ARBA" id="ARBA00023242"/>
    </source>
</evidence>
<comment type="similarity">
    <text evidence="2 6">Belongs to the Mediator complex subunit 10 family.</text>
</comment>
<gene>
    <name evidence="6" type="primary">MED10</name>
    <name evidence="7" type="ORF">A3770_03p22010</name>
</gene>
<dbReference type="InterPro" id="IPR019145">
    <property type="entry name" value="Mediator_Med10"/>
</dbReference>
<comment type="function">
    <text evidence="6">Component of the Mediator complex, a coactivator involved in the regulated transcription of nearly all RNA polymerase II-dependent genes. Mediator functions as a bridge to convey information from gene-specific regulatory proteins to the basal RNA polymerase II transcription machinery. Mediator is recruited to promoters by direct interactions with regulatory proteins and serves as a scaffold for the assembly of a functional preinitiation complex with RNA polymerase II and the general transcription factors.</text>
</comment>
<keyword evidence="8" id="KW-1185">Reference proteome</keyword>